<evidence type="ECO:0000256" key="1">
    <source>
        <dbReference type="SAM" id="MobiDB-lite"/>
    </source>
</evidence>
<evidence type="ECO:0000313" key="3">
    <source>
        <dbReference type="Proteomes" id="UP000029719"/>
    </source>
</evidence>
<feature type="region of interest" description="Disordered" evidence="1">
    <location>
        <begin position="1"/>
        <end position="26"/>
    </location>
</feature>
<name>A0A9X0EG19_9PSED</name>
<feature type="compositionally biased region" description="Low complexity" evidence="1">
    <location>
        <begin position="1"/>
        <end position="20"/>
    </location>
</feature>
<dbReference type="OrthoDB" id="6889398at2"/>
<accession>A0A9X0EG19</accession>
<organism evidence="2 3">
    <name type="scientific">Pseudomonas lutea</name>
    <dbReference type="NCBI Taxonomy" id="243924"/>
    <lineage>
        <taxon>Bacteria</taxon>
        <taxon>Pseudomonadati</taxon>
        <taxon>Pseudomonadota</taxon>
        <taxon>Gammaproteobacteria</taxon>
        <taxon>Pseudomonadales</taxon>
        <taxon>Pseudomonadaceae</taxon>
        <taxon>Pseudomonas</taxon>
    </lineage>
</organism>
<evidence type="ECO:0000313" key="2">
    <source>
        <dbReference type="EMBL" id="KGF65135.1"/>
    </source>
</evidence>
<dbReference type="AlphaFoldDB" id="A0A9X0EG19"/>
<feature type="compositionally biased region" description="Basic and acidic residues" evidence="1">
    <location>
        <begin position="61"/>
        <end position="71"/>
    </location>
</feature>
<reference evidence="2 3" key="1">
    <citation type="submission" date="2014-09" db="EMBL/GenBank/DDBJ databases">
        <title>Genome sequence of Pseudomonas lutea strain DSM 17257T.</title>
        <authorList>
            <person name="Kwak Y."/>
            <person name="Shin J.-H."/>
        </authorList>
    </citation>
    <scope>NUCLEOTIDE SEQUENCE [LARGE SCALE GENOMIC DNA]</scope>
    <source>
        <strain evidence="2 3">DSM 17257</strain>
    </source>
</reference>
<protein>
    <submittedName>
        <fullName evidence="2">Uncharacterized protein</fullName>
    </submittedName>
</protein>
<gene>
    <name evidence="2" type="ORF">LT42_04035</name>
</gene>
<proteinExistence type="predicted"/>
<sequence length="156" mass="15810">MTASLAAPAAAAMPPSGGALDAQASQNLFEHMAGSAKGMPQGASPHQIGEGLMERLNGFIDRSRSFSERAEGLQNGSGSGAASPSPTTQSVAAGDKPGAAQNVASNGEAPKKVGEQQVDQIVHSLGRMFDYSIETQMVVRGATQISGSANTLLKGQ</sequence>
<feature type="region of interest" description="Disordered" evidence="1">
    <location>
        <begin position="59"/>
        <end position="115"/>
    </location>
</feature>
<comment type="caution">
    <text evidence="2">The sequence shown here is derived from an EMBL/GenBank/DDBJ whole genome shotgun (WGS) entry which is preliminary data.</text>
</comment>
<dbReference type="EMBL" id="JRMB01000001">
    <property type="protein sequence ID" value="KGF65135.1"/>
    <property type="molecule type" value="Genomic_DNA"/>
</dbReference>
<dbReference type="Proteomes" id="UP000029719">
    <property type="component" value="Unassembled WGS sequence"/>
</dbReference>
<dbReference type="RefSeq" id="WP_037010107.1">
    <property type="nucleotide sequence ID" value="NZ_JRMB01000001.1"/>
</dbReference>